<evidence type="ECO:0000256" key="1">
    <source>
        <dbReference type="SAM" id="Phobius"/>
    </source>
</evidence>
<dbReference type="AlphaFoldDB" id="A0A368LGQ3"/>
<accession>A0A368LGQ3</accession>
<feature type="transmembrane region" description="Helical" evidence="1">
    <location>
        <begin position="30"/>
        <end position="48"/>
    </location>
</feature>
<keyword evidence="1" id="KW-1133">Transmembrane helix</keyword>
<keyword evidence="3" id="KW-1185">Reference proteome</keyword>
<dbReference type="OrthoDB" id="5906116at2"/>
<feature type="transmembrane region" description="Helical" evidence="1">
    <location>
        <begin position="7"/>
        <end position="24"/>
    </location>
</feature>
<keyword evidence="1" id="KW-0812">Transmembrane</keyword>
<evidence type="ECO:0000313" key="3">
    <source>
        <dbReference type="Proteomes" id="UP000252479"/>
    </source>
</evidence>
<dbReference type="EMBL" id="QPGL01000002">
    <property type="protein sequence ID" value="RCS69930.1"/>
    <property type="molecule type" value="Genomic_DNA"/>
</dbReference>
<reference evidence="2 3" key="1">
    <citation type="journal article" date="2017" name="Elife">
        <title>Extensive horizontal gene transfer in cheese-associated bacteria.</title>
        <authorList>
            <person name="Bonham K.S."/>
            <person name="Wolfe B.E."/>
            <person name="Dutton R.J."/>
        </authorList>
    </citation>
    <scope>NUCLEOTIDE SEQUENCE [LARGE SCALE GENOMIC DNA]</scope>
    <source>
        <strain evidence="2 3">JB196</strain>
    </source>
</reference>
<comment type="caution">
    <text evidence="2">The sequence shown here is derived from an EMBL/GenBank/DDBJ whole genome shotgun (WGS) entry which is preliminary data.</text>
</comment>
<gene>
    <name evidence="2" type="ORF">CIK83_10620</name>
</gene>
<keyword evidence="1" id="KW-0472">Membrane</keyword>
<organism evidence="2 3">
    <name type="scientific">Vibrio casei</name>
    <dbReference type="NCBI Taxonomy" id="673372"/>
    <lineage>
        <taxon>Bacteria</taxon>
        <taxon>Pseudomonadati</taxon>
        <taxon>Pseudomonadota</taxon>
        <taxon>Gammaproteobacteria</taxon>
        <taxon>Vibrionales</taxon>
        <taxon>Vibrionaceae</taxon>
        <taxon>Vibrio</taxon>
    </lineage>
</organism>
<protein>
    <submittedName>
        <fullName evidence="2">Uncharacterized protein</fullName>
    </submittedName>
</protein>
<name>A0A368LGQ3_9VIBR</name>
<dbReference type="Proteomes" id="UP000252479">
    <property type="component" value="Unassembled WGS sequence"/>
</dbReference>
<sequence length="63" mass="7431">MNTLKRVGQYLIFLPWIFCFSYLLRPMLMLVLIPGALILLAMIGGKEVRKELRIMLRKKFLGY</sequence>
<proteinExistence type="predicted"/>
<evidence type="ECO:0000313" key="2">
    <source>
        <dbReference type="EMBL" id="RCS69930.1"/>
    </source>
</evidence>